<dbReference type="GO" id="GO:0005815">
    <property type="term" value="C:microtubule organizing center"/>
    <property type="evidence" value="ECO:0007669"/>
    <property type="project" value="TreeGrafter"/>
</dbReference>
<dbReference type="PANTHER" id="PTHR16220">
    <property type="entry name" value="WD REPEAT PROTEIN 8-RELATED"/>
    <property type="match status" value="1"/>
</dbReference>
<dbReference type="PANTHER" id="PTHR16220:SF0">
    <property type="entry name" value="WD REPEAT-CONTAINING PROTEIN WRAP73"/>
    <property type="match status" value="1"/>
</dbReference>
<protein>
    <recommendedName>
        <fullName evidence="4">WD40 repeat-like protein</fullName>
    </recommendedName>
</protein>
<evidence type="ECO:0000256" key="1">
    <source>
        <dbReference type="SAM" id="MobiDB-lite"/>
    </source>
</evidence>
<evidence type="ECO:0000313" key="3">
    <source>
        <dbReference type="Proteomes" id="UP000002668"/>
    </source>
</evidence>
<dbReference type="Proteomes" id="UP000002668">
    <property type="component" value="Genome"/>
</dbReference>
<feature type="region of interest" description="Disordered" evidence="1">
    <location>
        <begin position="497"/>
        <end position="529"/>
    </location>
</feature>
<dbReference type="eggNOG" id="KOG4497">
    <property type="taxonomic scope" value="Eukaryota"/>
</dbReference>
<sequence>MEAVDVSQQFTATSHAVPSPTASHLAFLSHGRLQIRSLTSFDLIRNIPLPSSHNLRHTRIAWSPPVLASLSRRPSSSSVSTPPRRSSPPPQPRSNRLLVTDDDTTRVYDLRDEKWSAVVSNGSGGMGKVAHVEFGATEDDVLVWSEFCAAVKAWCLRSGRSVEIRDPKFVGRHGRGWGLRPWDTRGAREGRGRVMALLCRSAGLDILMILAPRTYAVVNRVELPTADAAGLKWSRDGRWLGIWDTASSGYKLYIYTADGHLYRTITREPAADSDVEANEQHTIEGLGIKSVEWVPGNTYLAIGGWDKRVRILSARTFAPVVFLDHTPTIHVPSAPVYTEAVDAQGTRTYSLTPQPTTPPKVALEKNESPLMKQGISLLAFNADGTLCATRDDASPATVWIWNLRSLSPSMICIHFAPVRQLLWHPQDPSRLLIQTAPEVPVVYLLTLAPVGLACPSAAASTCAAEENGNRNAGSSMSLTPQPPAILTLAPHLAKAQASSSTWPATATATSTSSTPSPPPKHTLHWLTPPTTTPSSPLSFLLSHTHAHIITWPAGNHKPDLTPTTDCKTQIHTSIQSHHPETPTDPHINPKVHADSDSDDSLYEILTGRKARGAEGVWFSRDGVEGVEDEDGEVDGEGVGEDEDIVGDLDDTFRAKRRDAGVVRDESVSVYDDGYGDGDDDLHTHATHAHAYHTHTHAPGLGESGLDEMF</sequence>
<reference evidence="3" key="1">
    <citation type="journal article" date="2011" name="Nat. Commun.">
        <title>Effector diversification within compartments of the Leptosphaeria maculans genome affected by Repeat-Induced Point mutations.</title>
        <authorList>
            <person name="Rouxel T."/>
            <person name="Grandaubert J."/>
            <person name="Hane J.K."/>
            <person name="Hoede C."/>
            <person name="van de Wouw A.P."/>
            <person name="Couloux A."/>
            <person name="Dominguez V."/>
            <person name="Anthouard V."/>
            <person name="Bally P."/>
            <person name="Bourras S."/>
            <person name="Cozijnsen A.J."/>
            <person name="Ciuffetti L.M."/>
            <person name="Degrave A."/>
            <person name="Dilmaghani A."/>
            <person name="Duret L."/>
            <person name="Fudal I."/>
            <person name="Goodwin S.B."/>
            <person name="Gout L."/>
            <person name="Glaser N."/>
            <person name="Linglin J."/>
            <person name="Kema G.H.J."/>
            <person name="Lapalu N."/>
            <person name="Lawrence C.B."/>
            <person name="May K."/>
            <person name="Meyer M."/>
            <person name="Ollivier B."/>
            <person name="Poulain J."/>
            <person name="Schoch C.L."/>
            <person name="Simon A."/>
            <person name="Spatafora J.W."/>
            <person name="Stachowiak A."/>
            <person name="Turgeon B.G."/>
            <person name="Tyler B.M."/>
            <person name="Vincent D."/>
            <person name="Weissenbach J."/>
            <person name="Amselem J."/>
            <person name="Quesneville H."/>
            <person name="Oliver R.P."/>
            <person name="Wincker P."/>
            <person name="Balesdent M.-H."/>
            <person name="Howlett B.J."/>
        </authorList>
    </citation>
    <scope>NUCLEOTIDE SEQUENCE [LARGE SCALE GENOMIC DNA]</scope>
    <source>
        <strain evidence="3">JN3 / isolate v23.1.3 / race Av1-4-5-6-7-8</strain>
    </source>
</reference>
<evidence type="ECO:0000313" key="2">
    <source>
        <dbReference type="EMBL" id="CBX94209.1"/>
    </source>
</evidence>
<dbReference type="InterPro" id="IPR052778">
    <property type="entry name" value="Centrosome-WD_assoc"/>
</dbReference>
<dbReference type="InterPro" id="IPR015943">
    <property type="entry name" value="WD40/YVTN_repeat-like_dom_sf"/>
</dbReference>
<dbReference type="EMBL" id="FP929120">
    <property type="protein sequence ID" value="CBX94209.1"/>
    <property type="molecule type" value="Genomic_DNA"/>
</dbReference>
<dbReference type="AlphaFoldDB" id="E4ZS29"/>
<dbReference type="STRING" id="985895.E4ZS29"/>
<feature type="region of interest" description="Disordered" evidence="1">
    <location>
        <begin position="570"/>
        <end position="597"/>
    </location>
</feature>
<dbReference type="GO" id="GO:1990811">
    <property type="term" value="C:MWP complex"/>
    <property type="evidence" value="ECO:0007669"/>
    <property type="project" value="TreeGrafter"/>
</dbReference>
<dbReference type="InParanoid" id="E4ZS29"/>
<evidence type="ECO:0008006" key="4">
    <source>
        <dbReference type="Google" id="ProtNLM"/>
    </source>
</evidence>
<feature type="region of interest" description="Disordered" evidence="1">
    <location>
        <begin position="69"/>
        <end position="97"/>
    </location>
</feature>
<feature type="compositionally biased region" description="Low complexity" evidence="1">
    <location>
        <begin position="497"/>
        <end position="514"/>
    </location>
</feature>
<keyword evidence="3" id="KW-1185">Reference proteome</keyword>
<name>E4ZS29_LEPMJ</name>
<dbReference type="GO" id="GO:1990810">
    <property type="term" value="P:microtubule anchoring at mitotic spindle pole body"/>
    <property type="evidence" value="ECO:0007669"/>
    <property type="project" value="TreeGrafter"/>
</dbReference>
<organism evidence="3">
    <name type="scientific">Leptosphaeria maculans (strain JN3 / isolate v23.1.3 / race Av1-4-5-6-7-8)</name>
    <name type="common">Blackleg fungus</name>
    <name type="synonym">Phoma lingam</name>
    <dbReference type="NCBI Taxonomy" id="985895"/>
    <lineage>
        <taxon>Eukaryota</taxon>
        <taxon>Fungi</taxon>
        <taxon>Dikarya</taxon>
        <taxon>Ascomycota</taxon>
        <taxon>Pezizomycotina</taxon>
        <taxon>Dothideomycetes</taxon>
        <taxon>Pleosporomycetidae</taxon>
        <taxon>Pleosporales</taxon>
        <taxon>Pleosporineae</taxon>
        <taxon>Leptosphaeriaceae</taxon>
        <taxon>Plenodomus</taxon>
        <taxon>Plenodomus lingam/Leptosphaeria maculans species complex</taxon>
    </lineage>
</organism>
<proteinExistence type="predicted"/>
<gene>
    <name evidence="2" type="ORF">LEMA_P123610.1</name>
</gene>
<feature type="compositionally biased region" description="Low complexity" evidence="1">
    <location>
        <begin position="69"/>
        <end position="84"/>
    </location>
</feature>
<dbReference type="Gene3D" id="2.130.10.10">
    <property type="entry name" value="YVTN repeat-like/Quinoprotein amine dehydrogenase"/>
    <property type="match status" value="1"/>
</dbReference>
<dbReference type="HOGENOM" id="CLU_024072_0_0_1"/>
<dbReference type="VEuPathDB" id="FungiDB:LEMA_P123610.1"/>
<accession>E4ZS29</accession>
<dbReference type="OrthoDB" id="308690at2759"/>
<dbReference type="SUPFAM" id="SSF69322">
    <property type="entry name" value="Tricorn protease domain 2"/>
    <property type="match status" value="1"/>
</dbReference>